<dbReference type="InterPro" id="IPR046439">
    <property type="entry name" value="ZF_RZ_dom"/>
</dbReference>
<dbReference type="PROSITE" id="PS51981">
    <property type="entry name" value="ZF_RZ"/>
    <property type="match status" value="1"/>
</dbReference>
<keyword evidence="5" id="KW-0862">Zinc</keyword>
<keyword evidence="3" id="KW-0479">Metal-binding</keyword>
<evidence type="ECO:0000313" key="10">
    <source>
        <dbReference type="Proteomes" id="UP000677054"/>
    </source>
</evidence>
<dbReference type="OrthoDB" id="2423195at2759"/>
<protein>
    <recommendedName>
        <fullName evidence="8">RZ-type domain-containing protein</fullName>
    </recommendedName>
</protein>
<dbReference type="GO" id="GO:0005737">
    <property type="term" value="C:cytoplasm"/>
    <property type="evidence" value="ECO:0007669"/>
    <property type="project" value="UniProtKB-SubCell"/>
</dbReference>
<evidence type="ECO:0000256" key="7">
    <source>
        <dbReference type="SAM" id="MobiDB-lite"/>
    </source>
</evidence>
<dbReference type="AlphaFoldDB" id="A0A7R9AKD1"/>
<evidence type="ECO:0000256" key="1">
    <source>
        <dbReference type="ARBA" id="ARBA00004496"/>
    </source>
</evidence>
<evidence type="ECO:0000256" key="6">
    <source>
        <dbReference type="ARBA" id="ARBA00022859"/>
    </source>
</evidence>
<keyword evidence="2" id="KW-0963">Cytoplasm</keyword>
<evidence type="ECO:0000256" key="4">
    <source>
        <dbReference type="ARBA" id="ARBA00022771"/>
    </source>
</evidence>
<evidence type="ECO:0000259" key="8">
    <source>
        <dbReference type="PROSITE" id="PS51981"/>
    </source>
</evidence>
<organism evidence="9">
    <name type="scientific">Darwinula stevensoni</name>
    <dbReference type="NCBI Taxonomy" id="69355"/>
    <lineage>
        <taxon>Eukaryota</taxon>
        <taxon>Metazoa</taxon>
        <taxon>Ecdysozoa</taxon>
        <taxon>Arthropoda</taxon>
        <taxon>Crustacea</taxon>
        <taxon>Oligostraca</taxon>
        <taxon>Ostracoda</taxon>
        <taxon>Podocopa</taxon>
        <taxon>Podocopida</taxon>
        <taxon>Darwinulocopina</taxon>
        <taxon>Darwinuloidea</taxon>
        <taxon>Darwinulidae</taxon>
        <taxon>Darwinula</taxon>
    </lineage>
</organism>
<feature type="region of interest" description="Disordered" evidence="7">
    <location>
        <begin position="103"/>
        <end position="123"/>
    </location>
</feature>
<dbReference type="GO" id="GO:0002376">
    <property type="term" value="P:immune system process"/>
    <property type="evidence" value="ECO:0007669"/>
    <property type="project" value="UniProtKB-KW"/>
</dbReference>
<dbReference type="EMBL" id="CAJPEV010040631">
    <property type="protein sequence ID" value="CAG0909952.1"/>
    <property type="molecule type" value="Genomic_DNA"/>
</dbReference>
<evidence type="ECO:0000256" key="5">
    <source>
        <dbReference type="ARBA" id="ARBA00022833"/>
    </source>
</evidence>
<comment type="subcellular location">
    <subcellularLocation>
        <location evidence="1">Cytoplasm</location>
    </subcellularLocation>
</comment>
<gene>
    <name evidence="9" type="ORF">DSTB1V02_LOCUS15376</name>
</gene>
<proteinExistence type="predicted"/>
<dbReference type="Pfam" id="PF20173">
    <property type="entry name" value="ZnF_RZ-type"/>
    <property type="match status" value="1"/>
</dbReference>
<name>A0A7R9AKD1_9CRUS</name>
<sequence>MKRILCCLKKETANHEATEHIRKAEAPLLSLETFTDAMNEAVRRELDAASRICGESGISNHERIMILQAMHLGQGLWYKCPNGHIYANGERIEAMQESKCNECGDKRSAPAAHAWVTDDSRHE</sequence>
<keyword evidence="10" id="KW-1185">Reference proteome</keyword>
<dbReference type="EMBL" id="LR940149">
    <property type="protein sequence ID" value="CAD7255631.1"/>
    <property type="molecule type" value="Genomic_DNA"/>
</dbReference>
<feature type="domain" description="RZ-type" evidence="8">
    <location>
        <begin position="58"/>
        <end position="123"/>
    </location>
</feature>
<reference evidence="9" key="1">
    <citation type="submission" date="2020-11" db="EMBL/GenBank/DDBJ databases">
        <authorList>
            <person name="Tran Van P."/>
        </authorList>
    </citation>
    <scope>NUCLEOTIDE SEQUENCE</scope>
</reference>
<keyword evidence="6" id="KW-0391">Immunity</keyword>
<dbReference type="GO" id="GO:0008270">
    <property type="term" value="F:zinc ion binding"/>
    <property type="evidence" value="ECO:0007669"/>
    <property type="project" value="UniProtKB-KW"/>
</dbReference>
<dbReference type="Proteomes" id="UP000677054">
    <property type="component" value="Unassembled WGS sequence"/>
</dbReference>
<accession>A0A7R9AKD1</accession>
<evidence type="ECO:0000313" key="9">
    <source>
        <dbReference type="EMBL" id="CAD7255631.1"/>
    </source>
</evidence>
<evidence type="ECO:0000256" key="3">
    <source>
        <dbReference type="ARBA" id="ARBA00022723"/>
    </source>
</evidence>
<evidence type="ECO:0000256" key="2">
    <source>
        <dbReference type="ARBA" id="ARBA00022490"/>
    </source>
</evidence>
<keyword evidence="4" id="KW-0863">Zinc-finger</keyword>